<comment type="similarity">
    <text evidence="6">Belongs to the peptidase M48 family.</text>
</comment>
<dbReference type="InterPro" id="IPR051156">
    <property type="entry name" value="Mito/Outer_Membr_Metalloprot"/>
</dbReference>
<dbReference type="Pfam" id="PF01435">
    <property type="entry name" value="Peptidase_M48"/>
    <property type="match status" value="2"/>
</dbReference>
<comment type="caution">
    <text evidence="8">The sequence shown here is derived from an EMBL/GenBank/DDBJ whole genome shotgun (WGS) entry which is preliminary data.</text>
</comment>
<dbReference type="PANTHER" id="PTHR22726:SF1">
    <property type="entry name" value="METALLOENDOPEPTIDASE OMA1, MITOCHONDRIAL"/>
    <property type="match status" value="1"/>
</dbReference>
<evidence type="ECO:0000256" key="5">
    <source>
        <dbReference type="ARBA" id="ARBA00023049"/>
    </source>
</evidence>
<dbReference type="Gene3D" id="3.30.2010.10">
    <property type="entry name" value="Metalloproteases ('zincins'), catalytic domain"/>
    <property type="match status" value="1"/>
</dbReference>
<evidence type="ECO:0000256" key="1">
    <source>
        <dbReference type="ARBA" id="ARBA00022670"/>
    </source>
</evidence>
<evidence type="ECO:0000259" key="7">
    <source>
        <dbReference type="Pfam" id="PF01435"/>
    </source>
</evidence>
<dbReference type="CDD" id="cd07342">
    <property type="entry name" value="M48C_Oma1_like"/>
    <property type="match status" value="1"/>
</dbReference>
<evidence type="ECO:0000256" key="3">
    <source>
        <dbReference type="ARBA" id="ARBA00022801"/>
    </source>
</evidence>
<proteinExistence type="inferred from homology"/>
<reference evidence="8" key="1">
    <citation type="journal article" date="2020" name="mSystems">
        <title>Genome- and Community-Level Interaction Insights into Carbon Utilization and Element Cycling Functions of Hydrothermarchaeota in Hydrothermal Sediment.</title>
        <authorList>
            <person name="Zhou Z."/>
            <person name="Liu Y."/>
            <person name="Xu W."/>
            <person name="Pan J."/>
            <person name="Luo Z.H."/>
            <person name="Li M."/>
        </authorList>
    </citation>
    <scope>NUCLEOTIDE SEQUENCE [LARGE SCALE GENOMIC DNA]</scope>
    <source>
        <strain evidence="8">HyVt-485</strain>
    </source>
</reference>
<dbReference type="Proteomes" id="UP000885830">
    <property type="component" value="Unassembled WGS sequence"/>
</dbReference>
<evidence type="ECO:0000256" key="2">
    <source>
        <dbReference type="ARBA" id="ARBA00022723"/>
    </source>
</evidence>
<feature type="domain" description="Peptidase M48" evidence="7">
    <location>
        <begin position="241"/>
        <end position="308"/>
    </location>
</feature>
<dbReference type="PANTHER" id="PTHR22726">
    <property type="entry name" value="METALLOENDOPEPTIDASE OMA1"/>
    <property type="match status" value="1"/>
</dbReference>
<comment type="cofactor">
    <cofactor evidence="6">
        <name>Zn(2+)</name>
        <dbReference type="ChEBI" id="CHEBI:29105"/>
    </cofactor>
    <text evidence="6">Binds 1 zinc ion per subunit.</text>
</comment>
<accession>A0A7C5M011</accession>
<evidence type="ECO:0000256" key="6">
    <source>
        <dbReference type="RuleBase" id="RU003983"/>
    </source>
</evidence>
<keyword evidence="2" id="KW-0479">Metal-binding</keyword>
<dbReference type="GO" id="GO:0016020">
    <property type="term" value="C:membrane"/>
    <property type="evidence" value="ECO:0007669"/>
    <property type="project" value="TreeGrafter"/>
</dbReference>
<keyword evidence="1 6" id="KW-0645">Protease</keyword>
<keyword evidence="5 6" id="KW-0482">Metalloprotease</keyword>
<evidence type="ECO:0000313" key="8">
    <source>
        <dbReference type="EMBL" id="HHL43333.1"/>
    </source>
</evidence>
<dbReference type="EMBL" id="DRMJ01000360">
    <property type="protein sequence ID" value="HHL43333.1"/>
    <property type="molecule type" value="Genomic_DNA"/>
</dbReference>
<keyword evidence="4 6" id="KW-0862">Zinc</keyword>
<dbReference type="GO" id="GO:0046872">
    <property type="term" value="F:metal ion binding"/>
    <property type="evidence" value="ECO:0007669"/>
    <property type="project" value="UniProtKB-KW"/>
</dbReference>
<gene>
    <name evidence="8" type="ORF">ENJ42_06945</name>
</gene>
<feature type="domain" description="Peptidase M48" evidence="7">
    <location>
        <begin position="185"/>
        <end position="238"/>
    </location>
</feature>
<dbReference type="PROSITE" id="PS51257">
    <property type="entry name" value="PROKAR_LIPOPROTEIN"/>
    <property type="match status" value="1"/>
</dbReference>
<sequence>MRIFFHGAKVLSMTIKPLFIPLIFAIAGCASVETRLPVPQQQAVDAISNQQQAQVFDQYLNHFKRLDAVSHQVLSANTGLCADTLLDPGIAVHALKSYPKALRKGAHMFLGAEDTPSVLWVRKNSPAQTLAVHVGDKILDAEDKPAFLKAKTVQANLKRGLLKIERDGDYMSLQVKPEAKCAYNVRLKLTSRVNAYADGKSITVTTGMMNFVKSDSELALVIGHELAHNTMNHVRKGIWNTVISGFAHRYTRPFEAEADYVGLYYMARAGYELGNVEQFWNRLGVYAPKSIVKAKTHPLAPERLLAIRLTRDEITAKRKAGLPLVPNLKSNNRK</sequence>
<dbReference type="GO" id="GO:0004222">
    <property type="term" value="F:metalloendopeptidase activity"/>
    <property type="evidence" value="ECO:0007669"/>
    <property type="project" value="InterPro"/>
</dbReference>
<dbReference type="InterPro" id="IPR001915">
    <property type="entry name" value="Peptidase_M48"/>
</dbReference>
<organism evidence="8">
    <name type="scientific">Hellea balneolensis</name>
    <dbReference type="NCBI Taxonomy" id="287478"/>
    <lineage>
        <taxon>Bacteria</taxon>
        <taxon>Pseudomonadati</taxon>
        <taxon>Pseudomonadota</taxon>
        <taxon>Alphaproteobacteria</taxon>
        <taxon>Maricaulales</taxon>
        <taxon>Robiginitomaculaceae</taxon>
        <taxon>Hellea</taxon>
    </lineage>
</organism>
<dbReference type="AlphaFoldDB" id="A0A7C5M011"/>
<name>A0A7C5M011_9PROT</name>
<keyword evidence="3 6" id="KW-0378">Hydrolase</keyword>
<dbReference type="GO" id="GO:0051603">
    <property type="term" value="P:proteolysis involved in protein catabolic process"/>
    <property type="evidence" value="ECO:0007669"/>
    <property type="project" value="TreeGrafter"/>
</dbReference>
<protein>
    <recommendedName>
        <fullName evidence="7">Peptidase M48 domain-containing protein</fullName>
    </recommendedName>
</protein>
<evidence type="ECO:0000256" key="4">
    <source>
        <dbReference type="ARBA" id="ARBA00022833"/>
    </source>
</evidence>